<evidence type="ECO:0000313" key="2">
    <source>
        <dbReference type="Proteomes" id="UP000033881"/>
    </source>
</evidence>
<dbReference type="SUPFAM" id="SSF49899">
    <property type="entry name" value="Concanavalin A-like lectins/glucanases"/>
    <property type="match status" value="1"/>
</dbReference>
<proteinExistence type="predicted"/>
<name>A0A0G0QBC9_9BACT</name>
<protein>
    <submittedName>
        <fullName evidence="1">LamG domain protein jellyroll fold domain protein</fullName>
    </submittedName>
</protein>
<dbReference type="Gene3D" id="2.60.120.200">
    <property type="match status" value="1"/>
</dbReference>
<dbReference type="STRING" id="1618574.UT24_C0029G0028"/>
<accession>A0A0G0QBC9</accession>
<sequence length="764" mass="86145">MYSSQRIITIDQDQVNGQADLTNFVFLFKETANYLKTVGNGGKIQNSNGYDIIFTLGPDISSKLDHEIINYDSVTGQFIARICIPTVYYDKNTILYIYYGDSSIDNSQENVKGVWDNNYQYVSHLKDLTTSTVKDSAGKNNITSTKLAANQPIETTGKIYKGQQFDGINDLINCGTPNLSITDVVTVSFWFYPTADEGTIISQRWVYSGNESGWEVYYGSNNHASLNAQSISWNSGSNTNNDNAGAVLQTDANALPINGWHHCFIIKNGTSVEIYIDGSLAKSGTITRSTIAYVAYTLRIGRNAISDATYYRKYLTGILEELKVSNTNRSASYLITEYNNENSPSTFYSISTEIPYGNFTKKRFVYKVYDGATYVITWSNEVLNEPQFRNVINGGPGEIIIRLDREFDSFGEDVDIKLNNRVELWISDRQYPNGLLFYKGFISGYRPVFQGNIEFVEVTVLSYVFELGYYILRNTSGQTTIAYNSYDPSDILKDAIDKYRADGGQLNYSDTSIETTNTTVSYTFNSNTIREVIDKVIELAPEGWYWYIDSASIIHFKAKNALADHTLIIGNHINQMETWRRIEDVINQVYFTGNTTEAKTGLFRVYSNSGSIDTYGRHAIHQVDGRVTLSATADTMANRIINNKKDPEIRTRLTILDNNGELENKGYDIESIRPGQTLKIRNIKGSVKTFSLWDQFIWDVDIWDQTLTTAAADVIQILQIEYTLDSLTLEASSRSPEIAKRIEDIQRNLVQQQTVNNPIAPIAG</sequence>
<evidence type="ECO:0000313" key="1">
    <source>
        <dbReference type="EMBL" id="KKQ99016.1"/>
    </source>
</evidence>
<dbReference type="AlphaFoldDB" id="A0A0G0QBC9"/>
<dbReference type="Proteomes" id="UP000033881">
    <property type="component" value="Unassembled WGS sequence"/>
</dbReference>
<organism evidence="1 2">
    <name type="scientific">Candidatus Woesebacteria bacterium GW2011_GWB1_39_12</name>
    <dbReference type="NCBI Taxonomy" id="1618574"/>
    <lineage>
        <taxon>Bacteria</taxon>
        <taxon>Candidatus Woeseibacteriota</taxon>
    </lineage>
</organism>
<dbReference type="InterPro" id="IPR013320">
    <property type="entry name" value="ConA-like_dom_sf"/>
</dbReference>
<gene>
    <name evidence="1" type="ORF">UT24_C0029G0028</name>
</gene>
<dbReference type="Pfam" id="PF13385">
    <property type="entry name" value="Laminin_G_3"/>
    <property type="match status" value="1"/>
</dbReference>
<dbReference type="EMBL" id="LBWB01000029">
    <property type="protein sequence ID" value="KKQ99016.1"/>
    <property type="molecule type" value="Genomic_DNA"/>
</dbReference>
<reference evidence="1 2" key="1">
    <citation type="journal article" date="2015" name="Nature">
        <title>rRNA introns, odd ribosomes, and small enigmatic genomes across a large radiation of phyla.</title>
        <authorList>
            <person name="Brown C.T."/>
            <person name="Hug L.A."/>
            <person name="Thomas B.C."/>
            <person name="Sharon I."/>
            <person name="Castelle C.J."/>
            <person name="Singh A."/>
            <person name="Wilkins M.J."/>
            <person name="Williams K.H."/>
            <person name="Banfield J.F."/>
        </authorList>
    </citation>
    <scope>NUCLEOTIDE SEQUENCE [LARGE SCALE GENOMIC DNA]</scope>
</reference>
<comment type="caution">
    <text evidence="1">The sequence shown here is derived from an EMBL/GenBank/DDBJ whole genome shotgun (WGS) entry which is preliminary data.</text>
</comment>